<evidence type="ECO:0000256" key="1">
    <source>
        <dbReference type="ARBA" id="ARBA00006787"/>
    </source>
</evidence>
<evidence type="ECO:0000313" key="7">
    <source>
        <dbReference type="EMBL" id="RRT43580.1"/>
    </source>
</evidence>
<feature type="binding site" evidence="5">
    <location>
        <position position="472"/>
    </location>
    <ligand>
        <name>Fe cation</name>
        <dbReference type="ChEBI" id="CHEBI:24875"/>
        <note>catalytic</note>
    </ligand>
</feature>
<gene>
    <name evidence="7" type="ORF">B296_00031776</name>
</gene>
<evidence type="ECO:0000256" key="6">
    <source>
        <dbReference type="SAM" id="MobiDB-lite"/>
    </source>
</evidence>
<name>A0A426XW46_ENSVE</name>
<proteinExistence type="inferred from homology"/>
<keyword evidence="3" id="KW-0223">Dioxygenase</keyword>
<accession>A0A426XW46</accession>
<organism evidence="7 8">
    <name type="scientific">Ensete ventricosum</name>
    <name type="common">Abyssinian banana</name>
    <name type="synonym">Musa ensete</name>
    <dbReference type="NCBI Taxonomy" id="4639"/>
    <lineage>
        <taxon>Eukaryota</taxon>
        <taxon>Viridiplantae</taxon>
        <taxon>Streptophyta</taxon>
        <taxon>Embryophyta</taxon>
        <taxon>Tracheophyta</taxon>
        <taxon>Spermatophyta</taxon>
        <taxon>Magnoliopsida</taxon>
        <taxon>Liliopsida</taxon>
        <taxon>Zingiberales</taxon>
        <taxon>Musaceae</taxon>
        <taxon>Ensete</taxon>
    </lineage>
</organism>
<dbReference type="Proteomes" id="UP000287651">
    <property type="component" value="Unassembled WGS sequence"/>
</dbReference>
<dbReference type="InterPro" id="IPR004294">
    <property type="entry name" value="Carotenoid_Oase"/>
</dbReference>
<protein>
    <recommendedName>
        <fullName evidence="9">9-cis-epoxycarotenoid dioxygenase</fullName>
    </recommendedName>
</protein>
<dbReference type="AlphaFoldDB" id="A0A426XW46"/>
<dbReference type="GO" id="GO:0016121">
    <property type="term" value="P:carotene catabolic process"/>
    <property type="evidence" value="ECO:0007669"/>
    <property type="project" value="TreeGrafter"/>
</dbReference>
<comment type="cofactor">
    <cofactor evidence="5">
        <name>Fe(2+)</name>
        <dbReference type="ChEBI" id="CHEBI:29033"/>
    </cofactor>
    <text evidence="5">Binds 1 Fe(2+) ion per subunit.</text>
</comment>
<dbReference type="Pfam" id="PF03055">
    <property type="entry name" value="RPE65"/>
    <property type="match status" value="1"/>
</dbReference>
<dbReference type="PANTHER" id="PTHR10543">
    <property type="entry name" value="BETA-CAROTENE DIOXYGENASE"/>
    <property type="match status" value="1"/>
</dbReference>
<keyword evidence="3" id="KW-0560">Oxidoreductase</keyword>
<dbReference type="PANTHER" id="PTHR10543:SF101">
    <property type="entry name" value="9-CIS-EPOXYCAROTENOID DIOXYGENASE NCED6, CHLOROPLASTIC"/>
    <property type="match status" value="1"/>
</dbReference>
<dbReference type="GO" id="GO:0046872">
    <property type="term" value="F:metal ion binding"/>
    <property type="evidence" value="ECO:0007669"/>
    <property type="project" value="UniProtKB-KW"/>
</dbReference>
<feature type="binding site" evidence="5">
    <location>
        <position position="357"/>
    </location>
    <ligand>
        <name>Fe cation</name>
        <dbReference type="ChEBI" id="CHEBI:24875"/>
        <note>catalytic</note>
    </ligand>
</feature>
<evidence type="ECO:0000313" key="8">
    <source>
        <dbReference type="Proteomes" id="UP000287651"/>
    </source>
</evidence>
<evidence type="ECO:0000256" key="4">
    <source>
        <dbReference type="ARBA" id="ARBA00023004"/>
    </source>
</evidence>
<reference evidence="7 8" key="1">
    <citation type="journal article" date="2014" name="Agronomy (Basel)">
        <title>A Draft Genome Sequence for Ensete ventricosum, the Drought-Tolerant Tree Against Hunger.</title>
        <authorList>
            <person name="Harrison J."/>
            <person name="Moore K.A."/>
            <person name="Paszkiewicz K."/>
            <person name="Jones T."/>
            <person name="Grant M."/>
            <person name="Ambacheew D."/>
            <person name="Muzemil S."/>
            <person name="Studholme D.J."/>
        </authorList>
    </citation>
    <scope>NUCLEOTIDE SEQUENCE [LARGE SCALE GENOMIC DNA]</scope>
</reference>
<comment type="caution">
    <text evidence="7">The sequence shown here is derived from an EMBL/GenBank/DDBJ whole genome shotgun (WGS) entry which is preliminary data.</text>
</comment>
<sequence>MPKVASDPHFLLSNRSTHSDGTCTSIAGAVGPAWLSQQTVATSHISHSIAPTGTDRGRSTCSLLAMAQASLRVSAALHFPHTESAPPQKPHVSPSRRDLLNSPSKVPVLEGLTQKRRMPQLLPPLEKPRGPPLSHPLGSSAPPLNPVQKVLASILDAVESGIVAGFERKRPLPRFADPAVQISGNFTPVPESPPVHGLEVTGRIPPALLGVYLRNGANPMFPPAGGHHLFDGDGMIHAVSLSGPADASYSCRYTRTSHLLQEAALGRNLFPKAIGELRGHSGIARLVLFYLRTAAGIVSPGNGTGVANAGLVYFGGRLLAMSEDDLPYHVRVTADGDLETVGRHSFAGQQVSSMIAHPKIDPVSGELFALSYDVIRKPYLKYFYVHPITGKKSADVAVTLRHPTMIHDFAITENYAIIPDQQVVFDLSRMLHGGSAVRCDRSKDPRFGVLPRYDSAESRIRWIDVPGCFCFHLWNAWEETCREGKGLTVVIIGSCMSPLDAIFSDEEDAAAPIRTVLSEIRLDLETGESCRREIAPGLNLEAGQINRARLGRKTRFAYLAIAEPWPRCGGLAKVDLETGEVRRFDYGDGRFGGEPTFVPLRTDGSGEEDEGFVVAFVHDESRGESQLLIVNGRSMDLEATVRLPSRVPYGFHGTFVRSDDLRRQQQ</sequence>
<dbReference type="GO" id="GO:0009570">
    <property type="term" value="C:chloroplast stroma"/>
    <property type="evidence" value="ECO:0007669"/>
    <property type="project" value="TreeGrafter"/>
</dbReference>
<dbReference type="EMBL" id="AMZH03017047">
    <property type="protein sequence ID" value="RRT43580.1"/>
    <property type="molecule type" value="Genomic_DNA"/>
</dbReference>
<evidence type="ECO:0008006" key="9">
    <source>
        <dbReference type="Google" id="ProtNLM"/>
    </source>
</evidence>
<keyword evidence="2 5" id="KW-0479">Metal-binding</keyword>
<feature type="region of interest" description="Disordered" evidence="6">
    <location>
        <begin position="81"/>
        <end position="142"/>
    </location>
</feature>
<evidence type="ECO:0000256" key="3">
    <source>
        <dbReference type="ARBA" id="ARBA00022964"/>
    </source>
</evidence>
<feature type="binding site" evidence="5">
    <location>
        <position position="652"/>
    </location>
    <ligand>
        <name>Fe cation</name>
        <dbReference type="ChEBI" id="CHEBI:24875"/>
        <note>catalytic</note>
    </ligand>
</feature>
<comment type="similarity">
    <text evidence="1">Belongs to the carotenoid oxygenase family.</text>
</comment>
<dbReference type="GO" id="GO:0010436">
    <property type="term" value="F:carotenoid dioxygenase activity"/>
    <property type="evidence" value="ECO:0007669"/>
    <property type="project" value="TreeGrafter"/>
</dbReference>
<evidence type="ECO:0000256" key="2">
    <source>
        <dbReference type="ARBA" id="ARBA00022723"/>
    </source>
</evidence>
<feature type="binding site" evidence="5">
    <location>
        <position position="407"/>
    </location>
    <ligand>
        <name>Fe cation</name>
        <dbReference type="ChEBI" id="CHEBI:24875"/>
        <note>catalytic</note>
    </ligand>
</feature>
<evidence type="ECO:0000256" key="5">
    <source>
        <dbReference type="PIRSR" id="PIRSR604294-1"/>
    </source>
</evidence>
<keyword evidence="4 5" id="KW-0408">Iron</keyword>